<dbReference type="KEGG" id="dha:DEHA2F27390g"/>
<dbReference type="Proteomes" id="UP000000599">
    <property type="component" value="Chromosome F"/>
</dbReference>
<dbReference type="AlphaFoldDB" id="Q6BJU2"/>
<dbReference type="Pfam" id="PF00069">
    <property type="entry name" value="Pkinase"/>
    <property type="match status" value="1"/>
</dbReference>
<sequence length="644" mass="73531">MPRMYFSGVDSDTITIDDPSNRCITINPELFIRVLNNRELNTRVFLDTHLLKIGGNEDGQERRAEKLVSKDNASVGLGNMPSIPIVVYTSRALITAEFREMSSDDFKDRYLAPLDIALKESNICRRPLAQEYAYPRGDAMHIEQAIQRYFNGKIADPLNDLFHDVGDITSHFVSPSFVRPPLDRKRRIQPDIIHMKNESDSDMQYPEIVFGIGDYKTGVYKMTQGFEEFKTAISNRRRLRSHSIGDFFPGREWSPRVLFALVLSKYIYQAFLCGTDRILISDHQTFSGFFRYEIVDGEMIIDYYVINNPETVENGITLRSAIAGFFYKNVADTADTKARLMKSFDVANNTGIKKLEESDPFFNVRPRDPSGSSGKLARRGFSGNLDSVKENDASDNFDAIDGNTYCRVIYDSAEFYPDLKLPSPVFVKLYYYSSRLWEENSLMCLEIPEKEGYYGMFFNELLINERIAKSEFASNFPKLLVSGYWNGLSDHPMHIFEYLGKEVPEEKWNNKEVYKVIKSRLEELHSIGISHNDIRLANIHVSVSGKISLIDFGLSDYTNNEEHKKNDFETLDYILRANDSNENYKHANRINAKSEAISADRADEDDKYGNDSNPSSEEVFDEGSSGTSGTQITIEDIASKSSQR</sequence>
<dbReference type="Pfam" id="PF12479">
    <property type="entry name" value="DUF3698"/>
    <property type="match status" value="1"/>
</dbReference>
<dbReference type="HOGENOM" id="CLU_423354_0_0_1"/>
<evidence type="ECO:0000259" key="2">
    <source>
        <dbReference type="PROSITE" id="PS50011"/>
    </source>
</evidence>
<name>Q6BJU2_DEBHA</name>
<dbReference type="OrthoDB" id="4027600at2759"/>
<keyword evidence="4" id="KW-1185">Reference proteome</keyword>
<dbReference type="EMBL" id="CR382138">
    <property type="protein sequence ID" value="CAG89962.2"/>
    <property type="molecule type" value="Genomic_DNA"/>
</dbReference>
<dbReference type="GeneID" id="2904287"/>
<dbReference type="InterPro" id="IPR000719">
    <property type="entry name" value="Prot_kinase_dom"/>
</dbReference>
<dbReference type="InterPro" id="IPR022167">
    <property type="entry name" value="DUF3698"/>
</dbReference>
<accession>Q6BJU2</accession>
<gene>
    <name evidence="3" type="ordered locus">DEHA2F27390g</name>
</gene>
<proteinExistence type="predicted"/>
<dbReference type="eggNOG" id="ENOG502T2C9">
    <property type="taxonomic scope" value="Eukaryota"/>
</dbReference>
<feature type="compositionally biased region" description="Polar residues" evidence="1">
    <location>
        <begin position="624"/>
        <end position="644"/>
    </location>
</feature>
<feature type="region of interest" description="Disordered" evidence="1">
    <location>
        <begin position="596"/>
        <end position="644"/>
    </location>
</feature>
<dbReference type="SUPFAM" id="SSF56112">
    <property type="entry name" value="Protein kinase-like (PK-like)"/>
    <property type="match status" value="1"/>
</dbReference>
<protein>
    <submittedName>
        <fullName evidence="3">DEHA2F27390p</fullName>
    </submittedName>
</protein>
<reference evidence="3 4" key="1">
    <citation type="journal article" date="2004" name="Nature">
        <title>Genome evolution in yeasts.</title>
        <authorList>
            <consortium name="Genolevures"/>
            <person name="Dujon B."/>
            <person name="Sherman D."/>
            <person name="Fischer G."/>
            <person name="Durrens P."/>
            <person name="Casaregola S."/>
            <person name="Lafontaine I."/>
            <person name="de Montigny J."/>
            <person name="Marck C."/>
            <person name="Neuveglise C."/>
            <person name="Talla E."/>
            <person name="Goffard N."/>
            <person name="Frangeul L."/>
            <person name="Aigle M."/>
            <person name="Anthouard V."/>
            <person name="Babour A."/>
            <person name="Barbe V."/>
            <person name="Barnay S."/>
            <person name="Blanchin S."/>
            <person name="Beckerich J.M."/>
            <person name="Beyne E."/>
            <person name="Bleykasten C."/>
            <person name="Boisrame A."/>
            <person name="Boyer J."/>
            <person name="Cattolico L."/>
            <person name="Confanioleri F."/>
            <person name="de Daruvar A."/>
            <person name="Despons L."/>
            <person name="Fabre E."/>
            <person name="Fairhead C."/>
            <person name="Ferry-Dumazet H."/>
            <person name="Groppi A."/>
            <person name="Hantraye F."/>
            <person name="Hennequin C."/>
            <person name="Jauniaux N."/>
            <person name="Joyet P."/>
            <person name="Kachouri R."/>
            <person name="Kerrest A."/>
            <person name="Koszul R."/>
            <person name="Lemaire M."/>
            <person name="Lesur I."/>
            <person name="Ma L."/>
            <person name="Muller H."/>
            <person name="Nicaud J.M."/>
            <person name="Nikolski M."/>
            <person name="Oztas S."/>
            <person name="Ozier-Kalogeropoulos O."/>
            <person name="Pellenz S."/>
            <person name="Potier S."/>
            <person name="Richard G.F."/>
            <person name="Straub M.L."/>
            <person name="Suleau A."/>
            <person name="Swennene D."/>
            <person name="Tekaia F."/>
            <person name="Wesolowski-Louvel M."/>
            <person name="Westhof E."/>
            <person name="Wirth B."/>
            <person name="Zeniou-Meyer M."/>
            <person name="Zivanovic I."/>
            <person name="Bolotin-Fukuhara M."/>
            <person name="Thierry A."/>
            <person name="Bouchier C."/>
            <person name="Caudron B."/>
            <person name="Scarpelli C."/>
            <person name="Gaillardin C."/>
            <person name="Weissenbach J."/>
            <person name="Wincker P."/>
            <person name="Souciet J.L."/>
        </authorList>
    </citation>
    <scope>NUCLEOTIDE SEQUENCE [LARGE SCALE GENOMIC DNA]</scope>
    <source>
        <strain evidence="4">ATCC 36239 / CBS 767 / BCRC 21394 / JCM 1990 / NBRC 0083 / IGC 2968</strain>
    </source>
</reference>
<evidence type="ECO:0000256" key="1">
    <source>
        <dbReference type="SAM" id="MobiDB-lite"/>
    </source>
</evidence>
<dbReference type="GO" id="GO:0005524">
    <property type="term" value="F:ATP binding"/>
    <property type="evidence" value="ECO:0007669"/>
    <property type="project" value="InterPro"/>
</dbReference>
<dbReference type="InterPro" id="IPR011009">
    <property type="entry name" value="Kinase-like_dom_sf"/>
</dbReference>
<dbReference type="VEuPathDB" id="FungiDB:DEHA2F27390g"/>
<evidence type="ECO:0000313" key="4">
    <source>
        <dbReference type="Proteomes" id="UP000000599"/>
    </source>
</evidence>
<evidence type="ECO:0000313" key="3">
    <source>
        <dbReference type="EMBL" id="CAG89962.2"/>
    </source>
</evidence>
<dbReference type="GO" id="GO:0004672">
    <property type="term" value="F:protein kinase activity"/>
    <property type="evidence" value="ECO:0007669"/>
    <property type="project" value="InterPro"/>
</dbReference>
<dbReference type="InParanoid" id="Q6BJU2"/>
<dbReference type="PROSITE" id="PS50011">
    <property type="entry name" value="PROTEIN_KINASE_DOM"/>
    <property type="match status" value="1"/>
</dbReference>
<feature type="domain" description="Protein kinase" evidence="2">
    <location>
        <begin position="362"/>
        <end position="644"/>
    </location>
</feature>
<dbReference type="Gene3D" id="1.10.510.10">
    <property type="entry name" value="Transferase(Phosphotransferase) domain 1"/>
    <property type="match status" value="1"/>
</dbReference>
<organism evidence="3 4">
    <name type="scientific">Debaryomyces hansenii (strain ATCC 36239 / CBS 767 / BCRC 21394 / JCM 1990 / NBRC 0083 / IGC 2968)</name>
    <name type="common">Yeast</name>
    <name type="synonym">Torulaspora hansenii</name>
    <dbReference type="NCBI Taxonomy" id="284592"/>
    <lineage>
        <taxon>Eukaryota</taxon>
        <taxon>Fungi</taxon>
        <taxon>Dikarya</taxon>
        <taxon>Ascomycota</taxon>
        <taxon>Saccharomycotina</taxon>
        <taxon>Pichiomycetes</taxon>
        <taxon>Debaryomycetaceae</taxon>
        <taxon>Debaryomyces</taxon>
    </lineage>
</organism>
<dbReference type="RefSeq" id="XP_461529.2">
    <property type="nucleotide sequence ID" value="XM_461529.1"/>
</dbReference>